<name>A0A6J7RU88_9ZZZZ</name>
<feature type="transmembrane region" description="Helical" evidence="2">
    <location>
        <begin position="807"/>
        <end position="825"/>
    </location>
</feature>
<organism evidence="3">
    <name type="scientific">freshwater metagenome</name>
    <dbReference type="NCBI Taxonomy" id="449393"/>
    <lineage>
        <taxon>unclassified sequences</taxon>
        <taxon>metagenomes</taxon>
        <taxon>ecological metagenomes</taxon>
    </lineage>
</organism>
<evidence type="ECO:0000256" key="2">
    <source>
        <dbReference type="SAM" id="Phobius"/>
    </source>
</evidence>
<evidence type="ECO:0000313" key="3">
    <source>
        <dbReference type="EMBL" id="CAB5032493.1"/>
    </source>
</evidence>
<dbReference type="EMBL" id="CAFBPW010000071">
    <property type="protein sequence ID" value="CAB5032493.1"/>
    <property type="molecule type" value="Genomic_DNA"/>
</dbReference>
<dbReference type="AlphaFoldDB" id="A0A6J7RU88"/>
<feature type="compositionally biased region" description="Low complexity" evidence="1">
    <location>
        <begin position="724"/>
        <end position="777"/>
    </location>
</feature>
<gene>
    <name evidence="3" type="ORF">UFOPK4173_00783</name>
</gene>
<keyword evidence="2" id="KW-0812">Transmembrane</keyword>
<feature type="region of interest" description="Disordered" evidence="1">
    <location>
        <begin position="719"/>
        <end position="777"/>
    </location>
</feature>
<reference evidence="3" key="1">
    <citation type="submission" date="2020-05" db="EMBL/GenBank/DDBJ databases">
        <authorList>
            <person name="Chiriac C."/>
            <person name="Salcher M."/>
            <person name="Ghai R."/>
            <person name="Kavagutti S V."/>
        </authorList>
    </citation>
    <scope>NUCLEOTIDE SEQUENCE</scope>
</reference>
<keyword evidence="2" id="KW-1133">Transmembrane helix</keyword>
<accession>A0A6J7RU88</accession>
<keyword evidence="2" id="KW-0472">Membrane</keyword>
<evidence type="ECO:0000256" key="1">
    <source>
        <dbReference type="SAM" id="MobiDB-lite"/>
    </source>
</evidence>
<sequence>MKTPINISRNDEKRHQRTIIALLAAIAVLLPTTLASAIPQPTTQKTGTAVRTGSNTQVESDDQVDWVVKTADADTRDVSAVVTDSIGEGHGLVPGSVKFPSNWTALYSDQSAGDDFSAAESSATRRIRVSSGDGQPSSLLGGVDDLLSNQPAFTEGDGWLPLFQGPRIFNVFHHTGTNKPELNCTDRQTRAVCAGYPKEISISTPNDLFTPFSAAATIDSAGRLWFSGTHQFGSSAEGGFACFDTIANAPCLQSWFPVAQNLVAGTAYVSRSPFSGVSVLGTKLFALAVNPTTGPTANQINLHCFDTASLAKCGTTNLNPGGLPGWNNALYAQGRSPALNMRQVGNRVYIIVDYASNPGATSGIGNRLFCADLTTGASCEGWTVPAIPGTTDGGGLRFSNTIFPDLNNLSNICVANTLVNLTLLGTSPTRTLTCFDQASLSTPSPAGLQAAMSSVPLQIPIFGGAPTFAGNAYVTAEVGTKMFFPFATPVDAALRGVNSWALCFDYATGAACGGFPTDGVRTFPDVNKGRVSIYGFAADKNGCIWGLGDAGWQVSFNSSGATGDCTRTSATVSLQPKTFYCASPDAKITWTKAQLRGIDLSKVTSFDVSVFDTAGVPVPGFSDIPGSAGVVDLSALPAGDGYRFDTSVLVNDASVLNTGTAEFQVTFDGPPAEICLRTELLSVCFPPPVVRNDAVAVLTDSEGSATSSSFSELNVLIPPRCTRTTTTSTPTTTTPTTTPTTTAPTTTTPTTTAPTTTAPPTTAPSTTGAPTTTASTTTLVPADVAGISQTRGTPPPGSSLALTGSNALKLLFSGVLLIAAGLLLIDLRKYRSQSS</sequence>
<protein>
    <submittedName>
        <fullName evidence="3">Unannotated protein</fullName>
    </submittedName>
</protein>
<proteinExistence type="predicted"/>